<dbReference type="InParanoid" id="A0A1J7J2B2"/>
<gene>
    <name evidence="1" type="ORF">CONLIGDRAFT_677927</name>
</gene>
<protein>
    <submittedName>
        <fullName evidence="1">Uncharacterized protein</fullName>
    </submittedName>
</protein>
<organism evidence="1 2">
    <name type="scientific">Coniochaeta ligniaria NRRL 30616</name>
    <dbReference type="NCBI Taxonomy" id="1408157"/>
    <lineage>
        <taxon>Eukaryota</taxon>
        <taxon>Fungi</taxon>
        <taxon>Dikarya</taxon>
        <taxon>Ascomycota</taxon>
        <taxon>Pezizomycotina</taxon>
        <taxon>Sordariomycetes</taxon>
        <taxon>Sordariomycetidae</taxon>
        <taxon>Coniochaetales</taxon>
        <taxon>Coniochaetaceae</taxon>
        <taxon>Coniochaeta</taxon>
    </lineage>
</organism>
<evidence type="ECO:0000313" key="2">
    <source>
        <dbReference type="Proteomes" id="UP000182658"/>
    </source>
</evidence>
<name>A0A1J7J2B2_9PEZI</name>
<dbReference type="Proteomes" id="UP000182658">
    <property type="component" value="Unassembled WGS sequence"/>
</dbReference>
<dbReference type="EMBL" id="KV875094">
    <property type="protein sequence ID" value="OIW34223.1"/>
    <property type="molecule type" value="Genomic_DNA"/>
</dbReference>
<evidence type="ECO:0000313" key="1">
    <source>
        <dbReference type="EMBL" id="OIW34223.1"/>
    </source>
</evidence>
<keyword evidence="2" id="KW-1185">Reference proteome</keyword>
<sequence>MPQQSREELMQVCPKCDDEIDYDRENLGSLTLIYEAMAEGPRAGLLSLTPRPTPGGPRDKRLSGVVQAYLSQMAPVAFGGHKFTGSTVPGPFTNAYLAVPAT</sequence>
<dbReference type="AlphaFoldDB" id="A0A1J7J2B2"/>
<reference evidence="1 2" key="1">
    <citation type="submission" date="2016-10" db="EMBL/GenBank/DDBJ databases">
        <title>Draft genome sequence of Coniochaeta ligniaria NRRL30616, a lignocellulolytic fungus for bioabatement of inhibitors in plant biomass hydrolysates.</title>
        <authorList>
            <consortium name="DOE Joint Genome Institute"/>
            <person name="Jimenez D.J."/>
            <person name="Hector R.E."/>
            <person name="Riley R."/>
            <person name="Sun H."/>
            <person name="Grigoriev I.V."/>
            <person name="Van Elsas J.D."/>
            <person name="Nichols N.N."/>
        </authorList>
    </citation>
    <scope>NUCLEOTIDE SEQUENCE [LARGE SCALE GENOMIC DNA]</scope>
    <source>
        <strain evidence="1 2">NRRL 30616</strain>
    </source>
</reference>
<accession>A0A1J7J2B2</accession>
<proteinExistence type="predicted"/>